<dbReference type="PANTHER" id="PTHR43370:SF2">
    <property type="entry name" value="ABC TRANSPORTER PERMEASE PROTEIN"/>
    <property type="match status" value="1"/>
</dbReference>
<evidence type="ECO:0000256" key="5">
    <source>
        <dbReference type="ARBA" id="ARBA00023136"/>
    </source>
</evidence>
<evidence type="ECO:0000313" key="8">
    <source>
        <dbReference type="Proteomes" id="UP000494245"/>
    </source>
</evidence>
<keyword evidence="4 6" id="KW-1133">Transmembrane helix</keyword>
<dbReference type="PANTHER" id="PTHR43370">
    <property type="entry name" value="SUGAR ABC TRANSPORTER INTEGRAL MEMBRANE PROTEIN-RELATED"/>
    <property type="match status" value="1"/>
</dbReference>
<dbReference type="EMBL" id="BLTE01000004">
    <property type="protein sequence ID" value="GFK93334.1"/>
    <property type="molecule type" value="Genomic_DNA"/>
</dbReference>
<dbReference type="CDD" id="cd06580">
    <property type="entry name" value="TM_PBP1_transp_TpRbsC_like"/>
    <property type="match status" value="1"/>
</dbReference>
<feature type="transmembrane region" description="Helical" evidence="6">
    <location>
        <begin position="216"/>
        <end position="234"/>
    </location>
</feature>
<keyword evidence="8" id="KW-1185">Reference proteome</keyword>
<sequence length="306" mass="32028">MNDFVFLVALTLKTSLAVLLAAQGEVLSERAGVINLGQEGMLVMGALTGFWTGFVTRDPVLAFAAAGAVGACLALLHGFFAVRLGANQLLSGIALTILGLGLSNYLGRGLIGKVGLRVGEMPIPVLADIPWIGPALFKQNPVVYLGVLVTLASWWMLTRTRFGLAVRACGENPAAADAMGVHVARTRLTCLAAGGFLTGAAGAYLSLVFTPGWKEGISGGQGWIAVAIVIFAGWRPWPALAGALFFGFLSALQFFFQATSVHLVPLYVLRILPYVLTILTLSLATALGRGGRAPAGLGKPYFPEES</sequence>
<evidence type="ECO:0000256" key="2">
    <source>
        <dbReference type="ARBA" id="ARBA00022475"/>
    </source>
</evidence>
<proteinExistence type="predicted"/>
<keyword evidence="2" id="KW-1003">Cell membrane</keyword>
<evidence type="ECO:0000256" key="4">
    <source>
        <dbReference type="ARBA" id="ARBA00022989"/>
    </source>
</evidence>
<feature type="transmembrane region" description="Helical" evidence="6">
    <location>
        <begin position="141"/>
        <end position="157"/>
    </location>
</feature>
<organism evidence="7 8">
    <name type="scientific">Fundidesulfovibrio magnetotacticus</name>
    <dbReference type="NCBI Taxonomy" id="2730080"/>
    <lineage>
        <taxon>Bacteria</taxon>
        <taxon>Pseudomonadati</taxon>
        <taxon>Thermodesulfobacteriota</taxon>
        <taxon>Desulfovibrionia</taxon>
        <taxon>Desulfovibrionales</taxon>
        <taxon>Desulfovibrionaceae</taxon>
        <taxon>Fundidesulfovibrio</taxon>
    </lineage>
</organism>
<keyword evidence="5 6" id="KW-0472">Membrane</keyword>
<protein>
    <recommendedName>
        <fullName evidence="9">ABC transporter permease</fullName>
    </recommendedName>
</protein>
<feature type="transmembrane region" description="Helical" evidence="6">
    <location>
        <begin position="188"/>
        <end position="210"/>
    </location>
</feature>
<dbReference type="RefSeq" id="WP_173082265.1">
    <property type="nucleotide sequence ID" value="NZ_BLTE01000004.1"/>
</dbReference>
<keyword evidence="3 6" id="KW-0812">Transmembrane</keyword>
<dbReference type="AlphaFoldDB" id="A0A6V8LNR4"/>
<evidence type="ECO:0000313" key="7">
    <source>
        <dbReference type="EMBL" id="GFK93334.1"/>
    </source>
</evidence>
<reference evidence="7 8" key="2">
    <citation type="submission" date="2020-05" db="EMBL/GenBank/DDBJ databases">
        <title>Draft genome sequence of Desulfovibrio sp. strainFSS-1.</title>
        <authorList>
            <person name="Shimoshige H."/>
            <person name="Kobayashi H."/>
            <person name="Maekawa T."/>
        </authorList>
    </citation>
    <scope>NUCLEOTIDE SEQUENCE [LARGE SCALE GENOMIC DNA]</scope>
    <source>
        <strain evidence="7 8">SIID29052-01</strain>
    </source>
</reference>
<dbReference type="GO" id="GO:0005886">
    <property type="term" value="C:plasma membrane"/>
    <property type="evidence" value="ECO:0007669"/>
    <property type="project" value="UniProtKB-SubCell"/>
</dbReference>
<dbReference type="Proteomes" id="UP000494245">
    <property type="component" value="Unassembled WGS sequence"/>
</dbReference>
<name>A0A6V8LNR4_9BACT</name>
<evidence type="ECO:0008006" key="9">
    <source>
        <dbReference type="Google" id="ProtNLM"/>
    </source>
</evidence>
<feature type="transmembrane region" description="Helical" evidence="6">
    <location>
        <begin position="60"/>
        <end position="82"/>
    </location>
</feature>
<dbReference type="Pfam" id="PF02653">
    <property type="entry name" value="BPD_transp_2"/>
    <property type="match status" value="1"/>
</dbReference>
<dbReference type="InterPro" id="IPR001851">
    <property type="entry name" value="ABC_transp_permease"/>
</dbReference>
<gene>
    <name evidence="7" type="ORF">NNJEOMEG_01166</name>
</gene>
<dbReference type="GO" id="GO:0022857">
    <property type="term" value="F:transmembrane transporter activity"/>
    <property type="evidence" value="ECO:0007669"/>
    <property type="project" value="InterPro"/>
</dbReference>
<reference evidence="7 8" key="1">
    <citation type="submission" date="2020-04" db="EMBL/GenBank/DDBJ databases">
        <authorList>
            <consortium name="Desulfovibrio sp. FSS-1 genome sequencing consortium"/>
            <person name="Shimoshige H."/>
            <person name="Kobayashi H."/>
            <person name="Maekawa T."/>
        </authorList>
    </citation>
    <scope>NUCLEOTIDE SEQUENCE [LARGE SCALE GENOMIC DNA]</scope>
    <source>
        <strain evidence="7 8">SIID29052-01</strain>
    </source>
</reference>
<evidence type="ECO:0000256" key="3">
    <source>
        <dbReference type="ARBA" id="ARBA00022692"/>
    </source>
</evidence>
<accession>A0A6V8LNR4</accession>
<comment type="caution">
    <text evidence="7">The sequence shown here is derived from an EMBL/GenBank/DDBJ whole genome shotgun (WGS) entry which is preliminary data.</text>
</comment>
<evidence type="ECO:0000256" key="1">
    <source>
        <dbReference type="ARBA" id="ARBA00004651"/>
    </source>
</evidence>
<comment type="subcellular location">
    <subcellularLocation>
        <location evidence="1">Cell membrane</location>
        <topology evidence="1">Multi-pass membrane protein</topology>
    </subcellularLocation>
</comment>
<feature type="transmembrane region" description="Helical" evidence="6">
    <location>
        <begin position="268"/>
        <end position="287"/>
    </location>
</feature>
<evidence type="ECO:0000256" key="6">
    <source>
        <dbReference type="SAM" id="Phobius"/>
    </source>
</evidence>
<feature type="transmembrane region" description="Helical" evidence="6">
    <location>
        <begin position="89"/>
        <end position="107"/>
    </location>
</feature>